<dbReference type="SUPFAM" id="SSF52540">
    <property type="entry name" value="P-loop containing nucleoside triphosphate hydrolases"/>
    <property type="match status" value="1"/>
</dbReference>
<dbReference type="Proteomes" id="UP001108240">
    <property type="component" value="Unplaced"/>
</dbReference>
<dbReference type="Pfam" id="PF00664">
    <property type="entry name" value="ABC_membrane"/>
    <property type="match status" value="1"/>
</dbReference>
<evidence type="ECO:0000256" key="2">
    <source>
        <dbReference type="ARBA" id="ARBA00006493"/>
    </source>
</evidence>
<keyword evidence="5" id="KW-0547">Nucleotide-binding</keyword>
<dbReference type="PIRSF" id="PIRSF002773">
    <property type="entry name" value="ABC_prm/ATPase_B"/>
    <property type="match status" value="1"/>
</dbReference>
<keyword evidence="15" id="KW-1185">Reference proteome</keyword>
<feature type="domain" description="ABC transporter" evidence="12">
    <location>
        <begin position="477"/>
        <end position="712"/>
    </location>
</feature>
<dbReference type="InterPro" id="IPR039421">
    <property type="entry name" value="Type_1_exporter"/>
</dbReference>
<feature type="transmembrane region" description="Helical" evidence="11">
    <location>
        <begin position="201"/>
        <end position="227"/>
    </location>
</feature>
<evidence type="ECO:0000256" key="1">
    <source>
        <dbReference type="ARBA" id="ARBA00004127"/>
    </source>
</evidence>
<evidence type="ECO:0000313" key="15">
    <source>
        <dbReference type="Proteomes" id="UP001108240"/>
    </source>
</evidence>
<dbReference type="PANTHER" id="PTHR43394">
    <property type="entry name" value="ATP-DEPENDENT PERMEASE MDL1, MITOCHONDRIAL"/>
    <property type="match status" value="1"/>
</dbReference>
<dbReference type="InterPro" id="IPR003439">
    <property type="entry name" value="ABC_transporter-like_ATP-bd"/>
</dbReference>
<accession>A0A9J8B6R3</accession>
<keyword evidence="7" id="KW-0653">Protein transport</keyword>
<dbReference type="PROSITE" id="PS50893">
    <property type="entry name" value="ABC_TRANSPORTER_2"/>
    <property type="match status" value="1"/>
</dbReference>
<dbReference type="FunFam" id="1.20.1560.10:FF:000058">
    <property type="entry name" value="ABC transporter B family member 25"/>
    <property type="match status" value="1"/>
</dbReference>
<dbReference type="Pfam" id="PF00005">
    <property type="entry name" value="ABC_tran"/>
    <property type="match status" value="1"/>
</dbReference>
<dbReference type="GeneTree" id="ENSGT00940000155431"/>
<dbReference type="InterPro" id="IPR005293">
    <property type="entry name" value="Tap2/ABCB3"/>
</dbReference>
<dbReference type="GO" id="GO:0042825">
    <property type="term" value="C:TAP complex"/>
    <property type="evidence" value="ECO:0007669"/>
    <property type="project" value="InterPro"/>
</dbReference>
<evidence type="ECO:0000256" key="4">
    <source>
        <dbReference type="ARBA" id="ARBA00022692"/>
    </source>
</evidence>
<feature type="transmembrane region" description="Helical" evidence="11">
    <location>
        <begin position="383"/>
        <end position="404"/>
    </location>
</feature>
<evidence type="ECO:0000256" key="9">
    <source>
        <dbReference type="ARBA" id="ARBA00022989"/>
    </source>
</evidence>
<keyword evidence="3" id="KW-0813">Transport</keyword>
<comment type="similarity">
    <text evidence="2">Belongs to the ABC transporter superfamily. ABCB family. MHC peptide exporter (TC 3.A.1.209) subfamily.</text>
</comment>
<evidence type="ECO:0000259" key="12">
    <source>
        <dbReference type="PROSITE" id="PS50893"/>
    </source>
</evidence>
<evidence type="ECO:0000259" key="13">
    <source>
        <dbReference type="PROSITE" id="PS50929"/>
    </source>
</evidence>
<protein>
    <submittedName>
        <fullName evidence="14">Uncharacterized protein</fullName>
    </submittedName>
</protein>
<keyword evidence="9 11" id="KW-1133">Transmembrane helix</keyword>
<dbReference type="Gene3D" id="3.40.50.300">
    <property type="entry name" value="P-loop containing nucleotide triphosphate hydrolases"/>
    <property type="match status" value="1"/>
</dbReference>
<keyword evidence="8" id="KW-1278">Translocase</keyword>
<proteinExistence type="inferred from homology"/>
<dbReference type="PROSITE" id="PS00211">
    <property type="entry name" value="ABC_TRANSPORTER_1"/>
    <property type="match status" value="1"/>
</dbReference>
<comment type="subcellular location">
    <subcellularLocation>
        <location evidence="1">Endomembrane system</location>
        <topology evidence="1">Multi-pass membrane protein</topology>
    </subcellularLocation>
</comment>
<feature type="transmembrane region" description="Helical" evidence="11">
    <location>
        <begin position="158"/>
        <end position="181"/>
    </location>
</feature>
<dbReference type="InterPro" id="IPR011527">
    <property type="entry name" value="ABC1_TM_dom"/>
</dbReference>
<dbReference type="GO" id="GO:0019885">
    <property type="term" value="P:antigen processing and presentation of endogenous peptide antigen via MHC class I"/>
    <property type="evidence" value="ECO:0007669"/>
    <property type="project" value="InterPro"/>
</dbReference>
<evidence type="ECO:0000256" key="6">
    <source>
        <dbReference type="ARBA" id="ARBA00022840"/>
    </source>
</evidence>
<dbReference type="AlphaFoldDB" id="A0A9J8B6R3"/>
<dbReference type="PANTHER" id="PTHR43394:SF14">
    <property type="entry name" value="TRANSPORTER 2, ATP BINDING CASSETTE SUBFAMILY B"/>
    <property type="match status" value="1"/>
</dbReference>
<dbReference type="SUPFAM" id="SSF90123">
    <property type="entry name" value="ABC transporter transmembrane region"/>
    <property type="match status" value="1"/>
</dbReference>
<keyword evidence="7" id="KW-0571">Peptide transport</keyword>
<keyword evidence="6" id="KW-0067">ATP-binding</keyword>
<feature type="transmembrane region" description="Helical" evidence="11">
    <location>
        <begin position="35"/>
        <end position="57"/>
    </location>
</feature>
<evidence type="ECO:0000256" key="11">
    <source>
        <dbReference type="SAM" id="Phobius"/>
    </source>
</evidence>
<dbReference type="GO" id="GO:0042287">
    <property type="term" value="F:MHC protein binding"/>
    <property type="evidence" value="ECO:0007669"/>
    <property type="project" value="InterPro"/>
</dbReference>
<evidence type="ECO:0000256" key="3">
    <source>
        <dbReference type="ARBA" id="ARBA00022448"/>
    </source>
</evidence>
<evidence type="ECO:0000256" key="7">
    <source>
        <dbReference type="ARBA" id="ARBA00022856"/>
    </source>
</evidence>
<evidence type="ECO:0000256" key="5">
    <source>
        <dbReference type="ARBA" id="ARBA00022741"/>
    </source>
</evidence>
<reference evidence="14" key="1">
    <citation type="submission" date="2025-08" db="UniProtKB">
        <authorList>
            <consortium name="Ensembl"/>
        </authorList>
    </citation>
    <scope>IDENTIFICATION</scope>
</reference>
<name>A0A9J8B6R3_CYPCA</name>
<sequence length="745" mass="82818">MEHKLQHAKALLVDLAISCVLHYSTNAFIKNSSSVFLLAQLWLVAAVKWICLRCFLLGSWSEETVRRCVAVSCLMCPVYESGLTLLMNTQPENWSGSLSCPGKTIASTAAALIACLFWEVSFPSTKSSTSAEGSESAERKQRNRALFMRVVRYSKPDAPLLSGAFVFLALAVICDMCIPFYTGKVIDILGEQYQPNSFMSAIFLMGLLSLGSSLSSGLRGGLFMCTLSSLNKRVRLMLFNALVKQEIGFFEDKKTGDLTSRLSTDTKLMSQSVAMNVNILLRSLIKSVGVLYLMLSLSWKLTLLTFIEAPLIAITQKIYNTHYEQLSKEVQDSVARANETAGEAVAGVRTVRSFHMEHGEACRYGDRLADTHNLRTRRDTVRAVYLLVRRVMSLGIQVLIMYYGRQLIKSGCMSTGNLVSFILYQGDLGSYIGSLVYMYSNMLNSVGAAAKVFEYLDRKPLVSIDGSLHPETLAGQVHFSNLTFFYPTRPDQPALKNFSLELKPGQMTALVGMSGGGKSTCVSLLERFYQPQQGHILLDGQPLQNYQHKYLHQKVAMVGQDPVLFSGSIRDNIAYGLTDCDQKKVEDAAREANAHDFISRLEKRYDTDVGERGCLLSGGQKQRIAIARALIRQPQVLIMDEVTSSLDTESERMVQDALARHPNQTLLVIAHRLKTIERADQIVVIDKGEVVEQGSHQELMENKGKYSCKQRWRAQAISANATPVASGKLFIVFIIFTIDNCYCVL</sequence>
<dbReference type="InterPro" id="IPR017871">
    <property type="entry name" value="ABC_transporter-like_CS"/>
</dbReference>
<dbReference type="InterPro" id="IPR036640">
    <property type="entry name" value="ABC1_TM_sf"/>
</dbReference>
<dbReference type="Ensembl" id="ENSCCRT00000148544.1">
    <property type="protein sequence ID" value="ENSCCRP00000152662.1"/>
    <property type="gene ID" value="ENSCCRG00000069493.1"/>
</dbReference>
<keyword evidence="10 11" id="KW-0472">Membrane</keyword>
<keyword evidence="4 11" id="KW-0812">Transmembrane</keyword>
<dbReference type="GO" id="GO:0015440">
    <property type="term" value="F:ABC-type peptide transporter activity"/>
    <property type="evidence" value="ECO:0007669"/>
    <property type="project" value="InterPro"/>
</dbReference>
<evidence type="ECO:0000313" key="14">
    <source>
        <dbReference type="Ensembl" id="ENSCCRP00000152662.1"/>
    </source>
</evidence>
<reference evidence="14" key="2">
    <citation type="submission" date="2025-09" db="UniProtKB">
        <authorList>
            <consortium name="Ensembl"/>
        </authorList>
    </citation>
    <scope>IDENTIFICATION</scope>
</reference>
<evidence type="ECO:0000256" key="8">
    <source>
        <dbReference type="ARBA" id="ARBA00022967"/>
    </source>
</evidence>
<organism evidence="14 15">
    <name type="scientific">Cyprinus carpio carpio</name>
    <dbReference type="NCBI Taxonomy" id="630221"/>
    <lineage>
        <taxon>Eukaryota</taxon>
        <taxon>Metazoa</taxon>
        <taxon>Chordata</taxon>
        <taxon>Craniata</taxon>
        <taxon>Vertebrata</taxon>
        <taxon>Euteleostomi</taxon>
        <taxon>Actinopterygii</taxon>
        <taxon>Neopterygii</taxon>
        <taxon>Teleostei</taxon>
        <taxon>Ostariophysi</taxon>
        <taxon>Cypriniformes</taxon>
        <taxon>Cyprinidae</taxon>
        <taxon>Cyprininae</taxon>
        <taxon>Cyprinus</taxon>
    </lineage>
</organism>
<dbReference type="PROSITE" id="PS50929">
    <property type="entry name" value="ABC_TM1F"/>
    <property type="match status" value="1"/>
</dbReference>
<evidence type="ECO:0000256" key="10">
    <source>
        <dbReference type="ARBA" id="ARBA00023136"/>
    </source>
</evidence>
<dbReference type="Gene3D" id="1.20.1560.10">
    <property type="entry name" value="ABC transporter type 1, transmembrane domain"/>
    <property type="match status" value="1"/>
</dbReference>
<dbReference type="PRINTS" id="PR01897">
    <property type="entry name" value="TAP2PROTEIN"/>
</dbReference>
<dbReference type="SMART" id="SM00382">
    <property type="entry name" value="AAA"/>
    <property type="match status" value="1"/>
</dbReference>
<dbReference type="FunFam" id="3.40.50.300:FF:000140">
    <property type="entry name" value="Lipid A export ATP-binding/permease protein MsbA"/>
    <property type="match status" value="1"/>
</dbReference>
<feature type="domain" description="ABC transmembrane type-1" evidence="13">
    <location>
        <begin position="163"/>
        <end position="444"/>
    </location>
</feature>
<dbReference type="GO" id="GO:0015421">
    <property type="term" value="F:ABC-type oligopeptide transporter activity"/>
    <property type="evidence" value="ECO:0007669"/>
    <property type="project" value="TreeGrafter"/>
</dbReference>
<dbReference type="CDD" id="cd18590">
    <property type="entry name" value="ABC_6TM_TAP2"/>
    <property type="match status" value="1"/>
</dbReference>
<dbReference type="InterPro" id="IPR003593">
    <property type="entry name" value="AAA+_ATPase"/>
</dbReference>
<dbReference type="GO" id="GO:0016887">
    <property type="term" value="F:ATP hydrolysis activity"/>
    <property type="evidence" value="ECO:0007669"/>
    <property type="project" value="InterPro"/>
</dbReference>
<dbReference type="GO" id="GO:0005524">
    <property type="term" value="F:ATP binding"/>
    <property type="evidence" value="ECO:0007669"/>
    <property type="project" value="UniProtKB-KW"/>
</dbReference>
<dbReference type="InterPro" id="IPR027417">
    <property type="entry name" value="P-loop_NTPase"/>
</dbReference>